<reference evidence="1" key="1">
    <citation type="journal article" date="2019" name="bioRxiv">
        <title>The Genome of the Zebra Mussel, Dreissena polymorpha: A Resource for Invasive Species Research.</title>
        <authorList>
            <person name="McCartney M.A."/>
            <person name="Auch B."/>
            <person name="Kono T."/>
            <person name="Mallez S."/>
            <person name="Zhang Y."/>
            <person name="Obille A."/>
            <person name="Becker A."/>
            <person name="Abrahante J.E."/>
            <person name="Garbe J."/>
            <person name="Badalamenti J.P."/>
            <person name="Herman A."/>
            <person name="Mangelson H."/>
            <person name="Liachko I."/>
            <person name="Sullivan S."/>
            <person name="Sone E.D."/>
            <person name="Koren S."/>
            <person name="Silverstein K.A.T."/>
            <person name="Beckman K.B."/>
            <person name="Gohl D.M."/>
        </authorList>
    </citation>
    <scope>NUCLEOTIDE SEQUENCE</scope>
    <source>
        <strain evidence="1">Duluth1</strain>
        <tissue evidence="1">Whole animal</tissue>
    </source>
</reference>
<comment type="caution">
    <text evidence="1">The sequence shown here is derived from an EMBL/GenBank/DDBJ whole genome shotgun (WGS) entry which is preliminary data.</text>
</comment>
<reference evidence="1" key="2">
    <citation type="submission" date="2020-11" db="EMBL/GenBank/DDBJ databases">
        <authorList>
            <person name="McCartney M.A."/>
            <person name="Auch B."/>
            <person name="Kono T."/>
            <person name="Mallez S."/>
            <person name="Becker A."/>
            <person name="Gohl D.M."/>
            <person name="Silverstein K.A.T."/>
            <person name="Koren S."/>
            <person name="Bechman K.B."/>
            <person name="Herman A."/>
            <person name="Abrahante J.E."/>
            <person name="Garbe J."/>
        </authorList>
    </citation>
    <scope>NUCLEOTIDE SEQUENCE</scope>
    <source>
        <strain evidence="1">Duluth1</strain>
        <tissue evidence="1">Whole animal</tissue>
    </source>
</reference>
<name>A0A9D4CI26_DREPO</name>
<sequence>MQYVFWLFESLVYTWKKIATSVTQLDRIKCVSRCFVSVDVQMASSTDVFLRAAERELWCTCSQRRRRFKKRNIVEKVNVTCKQGELMATTSMRFVA</sequence>
<accession>A0A9D4CI26</accession>
<gene>
    <name evidence="1" type="ORF">DPMN_050463</name>
</gene>
<evidence type="ECO:0000313" key="1">
    <source>
        <dbReference type="EMBL" id="KAH3724641.1"/>
    </source>
</evidence>
<dbReference type="AlphaFoldDB" id="A0A9D4CI26"/>
<organism evidence="1 2">
    <name type="scientific">Dreissena polymorpha</name>
    <name type="common">Zebra mussel</name>
    <name type="synonym">Mytilus polymorpha</name>
    <dbReference type="NCBI Taxonomy" id="45954"/>
    <lineage>
        <taxon>Eukaryota</taxon>
        <taxon>Metazoa</taxon>
        <taxon>Spiralia</taxon>
        <taxon>Lophotrochozoa</taxon>
        <taxon>Mollusca</taxon>
        <taxon>Bivalvia</taxon>
        <taxon>Autobranchia</taxon>
        <taxon>Heteroconchia</taxon>
        <taxon>Euheterodonta</taxon>
        <taxon>Imparidentia</taxon>
        <taxon>Neoheterodontei</taxon>
        <taxon>Myida</taxon>
        <taxon>Dreissenoidea</taxon>
        <taxon>Dreissenidae</taxon>
        <taxon>Dreissena</taxon>
    </lineage>
</organism>
<dbReference type="Proteomes" id="UP000828390">
    <property type="component" value="Unassembled WGS sequence"/>
</dbReference>
<keyword evidence="2" id="KW-1185">Reference proteome</keyword>
<proteinExistence type="predicted"/>
<evidence type="ECO:0000313" key="2">
    <source>
        <dbReference type="Proteomes" id="UP000828390"/>
    </source>
</evidence>
<feature type="non-terminal residue" evidence="1">
    <location>
        <position position="96"/>
    </location>
</feature>
<dbReference type="EMBL" id="JAIWYP010000012">
    <property type="protein sequence ID" value="KAH3724641.1"/>
    <property type="molecule type" value="Genomic_DNA"/>
</dbReference>
<protein>
    <submittedName>
        <fullName evidence="1">Uncharacterized protein</fullName>
    </submittedName>
</protein>